<feature type="region of interest" description="Disordered" evidence="1">
    <location>
        <begin position="1"/>
        <end position="48"/>
    </location>
</feature>
<gene>
    <name evidence="2" type="ORF">SAMN05421803_11448</name>
</gene>
<reference evidence="2 3" key="1">
    <citation type="submission" date="2016-11" db="EMBL/GenBank/DDBJ databases">
        <authorList>
            <person name="Jaros S."/>
            <person name="Januszkiewicz K."/>
            <person name="Wedrychowicz H."/>
        </authorList>
    </citation>
    <scope>NUCLEOTIDE SEQUENCE [LARGE SCALE GENOMIC DNA]</scope>
    <source>
        <strain evidence="2 3">CGMCC 4.5723</strain>
    </source>
</reference>
<accession>A0A1M6Q084</accession>
<dbReference type="AlphaFoldDB" id="A0A1M6Q084"/>
<evidence type="ECO:0000256" key="1">
    <source>
        <dbReference type="SAM" id="MobiDB-lite"/>
    </source>
</evidence>
<dbReference type="EMBL" id="FQZK01000014">
    <property type="protein sequence ID" value="SHK13561.1"/>
    <property type="molecule type" value="Genomic_DNA"/>
</dbReference>
<protein>
    <submittedName>
        <fullName evidence="2">Uncharacterized protein</fullName>
    </submittedName>
</protein>
<proteinExistence type="predicted"/>
<dbReference type="STRING" id="758803.SAMN05421803_11448"/>
<dbReference type="Proteomes" id="UP000184452">
    <property type="component" value="Unassembled WGS sequence"/>
</dbReference>
<organism evidence="2 3">
    <name type="scientific">Nocardiopsis flavescens</name>
    <dbReference type="NCBI Taxonomy" id="758803"/>
    <lineage>
        <taxon>Bacteria</taxon>
        <taxon>Bacillati</taxon>
        <taxon>Actinomycetota</taxon>
        <taxon>Actinomycetes</taxon>
        <taxon>Streptosporangiales</taxon>
        <taxon>Nocardiopsidaceae</taxon>
        <taxon>Nocardiopsis</taxon>
    </lineage>
</organism>
<evidence type="ECO:0000313" key="3">
    <source>
        <dbReference type="Proteomes" id="UP000184452"/>
    </source>
</evidence>
<evidence type="ECO:0000313" key="2">
    <source>
        <dbReference type="EMBL" id="SHK13561.1"/>
    </source>
</evidence>
<keyword evidence="3" id="KW-1185">Reference proteome</keyword>
<name>A0A1M6Q084_9ACTN</name>
<sequence>MASPVNDVDMTASASTPGVSASTRGPSPTSSTEVRLNPTSSSTGMTIVSRNCSPWRSMIRSSIPACAATIRHRGAAPGAGANGEAPPSARRAADGAGAVVLEVCSLMIRAVPGR</sequence>
<feature type="compositionally biased region" description="Polar residues" evidence="1">
    <location>
        <begin position="12"/>
        <end position="48"/>
    </location>
</feature>